<proteinExistence type="predicted"/>
<dbReference type="EMBL" id="JBBPBN010000009">
    <property type="protein sequence ID" value="KAK9031975.1"/>
    <property type="molecule type" value="Genomic_DNA"/>
</dbReference>
<protein>
    <submittedName>
        <fullName evidence="1">Uncharacterized protein</fullName>
    </submittedName>
</protein>
<comment type="caution">
    <text evidence="1">The sequence shown here is derived from an EMBL/GenBank/DDBJ whole genome shotgun (WGS) entry which is preliminary data.</text>
</comment>
<accession>A0ABR2T3B9</accession>
<sequence length="107" mass="12184">MYPAVSPVTDIPGYNYKEGELLLVQHCTTIFKPFQARSKGTVWKKLIQSSLTKHLLHSRTFSDCMERRFNARPTQLANTIPHKCCSHSLAHRECLLPQSPSKDPDFG</sequence>
<evidence type="ECO:0000313" key="2">
    <source>
        <dbReference type="Proteomes" id="UP001396334"/>
    </source>
</evidence>
<keyword evidence="2" id="KW-1185">Reference proteome</keyword>
<reference evidence="1 2" key="1">
    <citation type="journal article" date="2024" name="G3 (Bethesda)">
        <title>Genome assembly of Hibiscus sabdariffa L. provides insights into metabolisms of medicinal natural products.</title>
        <authorList>
            <person name="Kim T."/>
        </authorList>
    </citation>
    <scope>NUCLEOTIDE SEQUENCE [LARGE SCALE GENOMIC DNA]</scope>
    <source>
        <strain evidence="1">TK-2024</strain>
        <tissue evidence="1">Old leaves</tissue>
    </source>
</reference>
<evidence type="ECO:0000313" key="1">
    <source>
        <dbReference type="EMBL" id="KAK9031975.1"/>
    </source>
</evidence>
<dbReference type="Proteomes" id="UP001396334">
    <property type="component" value="Unassembled WGS sequence"/>
</dbReference>
<organism evidence="1 2">
    <name type="scientific">Hibiscus sabdariffa</name>
    <name type="common">roselle</name>
    <dbReference type="NCBI Taxonomy" id="183260"/>
    <lineage>
        <taxon>Eukaryota</taxon>
        <taxon>Viridiplantae</taxon>
        <taxon>Streptophyta</taxon>
        <taxon>Embryophyta</taxon>
        <taxon>Tracheophyta</taxon>
        <taxon>Spermatophyta</taxon>
        <taxon>Magnoliopsida</taxon>
        <taxon>eudicotyledons</taxon>
        <taxon>Gunneridae</taxon>
        <taxon>Pentapetalae</taxon>
        <taxon>rosids</taxon>
        <taxon>malvids</taxon>
        <taxon>Malvales</taxon>
        <taxon>Malvaceae</taxon>
        <taxon>Malvoideae</taxon>
        <taxon>Hibiscus</taxon>
    </lineage>
</organism>
<name>A0ABR2T3B9_9ROSI</name>
<gene>
    <name evidence="1" type="ORF">V6N11_056260</name>
</gene>